<evidence type="ECO:0000313" key="2">
    <source>
        <dbReference type="EMBL" id="RDV02062.1"/>
    </source>
</evidence>
<dbReference type="InterPro" id="IPR035959">
    <property type="entry name" value="RutC-like_sf"/>
</dbReference>
<protein>
    <submittedName>
        <fullName evidence="2">RidA family protein</fullName>
    </submittedName>
</protein>
<dbReference type="SUPFAM" id="SSF55298">
    <property type="entry name" value="YjgF-like"/>
    <property type="match status" value="1"/>
</dbReference>
<dbReference type="Proteomes" id="UP000263993">
    <property type="component" value="Unassembled WGS sequence"/>
</dbReference>
<accession>A0A371B3F8</accession>
<dbReference type="EMBL" id="QRGO01000002">
    <property type="protein sequence ID" value="RDV02062.1"/>
    <property type="molecule type" value="Genomic_DNA"/>
</dbReference>
<dbReference type="InterPro" id="IPR006175">
    <property type="entry name" value="YjgF/YER057c/UK114"/>
</dbReference>
<dbReference type="GO" id="GO:0019239">
    <property type="term" value="F:deaminase activity"/>
    <property type="evidence" value="ECO:0007669"/>
    <property type="project" value="TreeGrafter"/>
</dbReference>
<reference evidence="3" key="1">
    <citation type="submission" date="2018-08" db="EMBL/GenBank/DDBJ databases">
        <authorList>
            <person name="Kim S.-J."/>
            <person name="Jung G.-Y."/>
        </authorList>
    </citation>
    <scope>NUCLEOTIDE SEQUENCE [LARGE SCALE GENOMIC DNA]</scope>
    <source>
        <strain evidence="3">GY_H</strain>
    </source>
</reference>
<dbReference type="GO" id="GO:0005829">
    <property type="term" value="C:cytosol"/>
    <property type="evidence" value="ECO:0007669"/>
    <property type="project" value="TreeGrafter"/>
</dbReference>
<comment type="caution">
    <text evidence="2">The sequence shown here is derived from an EMBL/GenBank/DDBJ whole genome shotgun (WGS) entry which is preliminary data.</text>
</comment>
<dbReference type="PANTHER" id="PTHR11803">
    <property type="entry name" value="2-IMINOBUTANOATE/2-IMINOPROPANOATE DEAMINASE RIDA"/>
    <property type="match status" value="1"/>
</dbReference>
<evidence type="ECO:0000256" key="1">
    <source>
        <dbReference type="ARBA" id="ARBA00010552"/>
    </source>
</evidence>
<evidence type="ECO:0000313" key="3">
    <source>
        <dbReference type="Proteomes" id="UP000263993"/>
    </source>
</evidence>
<dbReference type="AlphaFoldDB" id="A0A371B3F8"/>
<organism evidence="2 3">
    <name type="scientific">Undibacter mobilis</name>
    <dbReference type="NCBI Taxonomy" id="2292256"/>
    <lineage>
        <taxon>Bacteria</taxon>
        <taxon>Pseudomonadati</taxon>
        <taxon>Pseudomonadota</taxon>
        <taxon>Alphaproteobacteria</taxon>
        <taxon>Hyphomicrobiales</taxon>
        <taxon>Nitrobacteraceae</taxon>
        <taxon>Undibacter</taxon>
    </lineage>
</organism>
<dbReference type="Pfam" id="PF01042">
    <property type="entry name" value="Ribonuc_L-PSP"/>
    <property type="match status" value="1"/>
</dbReference>
<dbReference type="OrthoDB" id="9799840at2"/>
<name>A0A371B3F8_9BRAD</name>
<sequence>MATVKIYTPDTMCPPGSPYEQIAQVRGSEYVFIAGQVAVDGSGNLVGDGNIEAQCERVFANIELALHAAGAGWQNVVEFTSYLVRREDIAPFRDYRTRVFPDMFANGAYPPSTLLIVSGLASPKYLLEVKATAAI</sequence>
<dbReference type="Gene3D" id="3.30.1330.40">
    <property type="entry name" value="RutC-like"/>
    <property type="match status" value="1"/>
</dbReference>
<keyword evidence="3" id="KW-1185">Reference proteome</keyword>
<dbReference type="RefSeq" id="WP_115518183.1">
    <property type="nucleotide sequence ID" value="NZ_QRGO01000002.1"/>
</dbReference>
<dbReference type="CDD" id="cd00448">
    <property type="entry name" value="YjgF_YER057c_UK114_family"/>
    <property type="match status" value="1"/>
</dbReference>
<dbReference type="PANTHER" id="PTHR11803:SF58">
    <property type="entry name" value="PROTEIN HMF1-RELATED"/>
    <property type="match status" value="1"/>
</dbReference>
<comment type="similarity">
    <text evidence="1">Belongs to the RutC family.</text>
</comment>
<gene>
    <name evidence="2" type="ORF">DXH78_15780</name>
</gene>
<proteinExistence type="inferred from homology"/>